<feature type="signal peptide" evidence="1">
    <location>
        <begin position="1"/>
        <end position="24"/>
    </location>
</feature>
<feature type="chain" id="PRO_5039686697" evidence="1">
    <location>
        <begin position="25"/>
        <end position="170"/>
    </location>
</feature>
<evidence type="ECO:0000313" key="4">
    <source>
        <dbReference type="Proteomes" id="UP000261032"/>
    </source>
</evidence>
<reference evidence="3 4" key="1">
    <citation type="submission" date="2018-08" db="EMBL/GenBank/DDBJ databases">
        <title>A genome reference for cultivated species of the human gut microbiota.</title>
        <authorList>
            <person name="Zou Y."/>
            <person name="Xue W."/>
            <person name="Luo G."/>
        </authorList>
    </citation>
    <scope>NUCLEOTIDE SEQUENCE [LARGE SCALE GENOMIC DNA]</scope>
    <source>
        <strain evidence="3 4">OM06-4</strain>
    </source>
</reference>
<reference evidence="2" key="2">
    <citation type="submission" date="2023-01" db="EMBL/GenBank/DDBJ databases">
        <title>Human gut microbiome strain richness.</title>
        <authorList>
            <person name="Chen-Liaw A."/>
        </authorList>
    </citation>
    <scope>NUCLEOTIDE SEQUENCE</scope>
    <source>
        <strain evidence="2">1001217st2_G6_1001217B_191108</strain>
    </source>
</reference>
<dbReference type="EMBL" id="JAQLKE010000003">
    <property type="protein sequence ID" value="MDB7082731.1"/>
    <property type="molecule type" value="Genomic_DNA"/>
</dbReference>
<gene>
    <name evidence="3" type="ORF">DXB93_00460</name>
    <name evidence="2" type="ORF">PM738_02860</name>
</gene>
<dbReference type="EMBL" id="QUSL01000001">
    <property type="protein sequence ID" value="RGD87183.1"/>
    <property type="molecule type" value="Genomic_DNA"/>
</dbReference>
<sequence length="170" mass="17806">MKKSTLLTMASVGAVALTSAMTFAAWDNLSDTTTSNEVTFKQINVEKAADIVLTEPVASDLTSSYVPSSSGEVTFNITGIDAADLSGKELKLEPVVKANDTAISTGYTLEIYDGTEESAEKVAGNVDKSLTGTNTYKVVVTATDDKAGTDALANKKVTVELKATLQKTIV</sequence>
<accession>A0A3E3EH05</accession>
<proteinExistence type="predicted"/>
<evidence type="ECO:0000256" key="1">
    <source>
        <dbReference type="SAM" id="SignalP"/>
    </source>
</evidence>
<dbReference type="Proteomes" id="UP000261032">
    <property type="component" value="Unassembled WGS sequence"/>
</dbReference>
<protein>
    <submittedName>
        <fullName evidence="3">Uncharacterized protein</fullName>
    </submittedName>
</protein>
<evidence type="ECO:0000313" key="2">
    <source>
        <dbReference type="EMBL" id="MDB7082731.1"/>
    </source>
</evidence>
<comment type="caution">
    <text evidence="3">The sequence shown here is derived from an EMBL/GenBank/DDBJ whole genome shotgun (WGS) entry which is preliminary data.</text>
</comment>
<keyword evidence="1" id="KW-0732">Signal</keyword>
<name>A0A3E3EH05_9FIRM</name>
<dbReference type="RefSeq" id="WP_009009318.1">
    <property type="nucleotide sequence ID" value="NZ_AP031443.1"/>
</dbReference>
<evidence type="ECO:0000313" key="3">
    <source>
        <dbReference type="EMBL" id="RGD87183.1"/>
    </source>
</evidence>
<dbReference type="AlphaFoldDB" id="A0A3E3EH05"/>
<dbReference type="Proteomes" id="UP001211987">
    <property type="component" value="Unassembled WGS sequence"/>
</dbReference>
<organism evidence="3 4">
    <name type="scientific">Thomasclavelia ramosa</name>
    <dbReference type="NCBI Taxonomy" id="1547"/>
    <lineage>
        <taxon>Bacteria</taxon>
        <taxon>Bacillati</taxon>
        <taxon>Bacillota</taxon>
        <taxon>Erysipelotrichia</taxon>
        <taxon>Erysipelotrichales</taxon>
        <taxon>Coprobacillaceae</taxon>
        <taxon>Thomasclavelia</taxon>
    </lineage>
</organism>